<dbReference type="GO" id="GO:0035438">
    <property type="term" value="F:cyclic-di-GMP binding"/>
    <property type="evidence" value="ECO:0007669"/>
    <property type="project" value="InterPro"/>
</dbReference>
<proteinExistence type="predicted"/>
<reference evidence="9" key="1">
    <citation type="submission" date="2019-02" db="EMBL/GenBank/DDBJ databases">
        <title>Complete genome sequence of Rhodoferax sp. Gr-4.</title>
        <authorList>
            <person name="Jin L."/>
        </authorList>
    </citation>
    <scope>NUCLEOTIDE SEQUENCE [LARGE SCALE GENOMIC DNA]</scope>
    <source>
        <strain evidence="9">Gr-4</strain>
    </source>
</reference>
<evidence type="ECO:0008006" key="10">
    <source>
        <dbReference type="Google" id="ProtNLM"/>
    </source>
</evidence>
<name>A0A515EKA4_9BURK</name>
<dbReference type="RefSeq" id="WP_142808640.1">
    <property type="nucleotide sequence ID" value="NZ_CP036282.1"/>
</dbReference>
<evidence type="ECO:0000256" key="6">
    <source>
        <dbReference type="ARBA" id="ARBA00023136"/>
    </source>
</evidence>
<feature type="transmembrane region" description="Helical" evidence="7">
    <location>
        <begin position="408"/>
        <end position="425"/>
    </location>
</feature>
<dbReference type="GO" id="GO:0006011">
    <property type="term" value="P:UDP-alpha-D-glucose metabolic process"/>
    <property type="evidence" value="ECO:0007669"/>
    <property type="project" value="InterPro"/>
</dbReference>
<feature type="transmembrane region" description="Helical" evidence="7">
    <location>
        <begin position="71"/>
        <end position="88"/>
    </location>
</feature>
<keyword evidence="5 7" id="KW-1133">Transmembrane helix</keyword>
<dbReference type="Proteomes" id="UP000317365">
    <property type="component" value="Chromosome"/>
</dbReference>
<protein>
    <recommendedName>
        <fullName evidence="10">Glycosyltransferase</fullName>
    </recommendedName>
</protein>
<reference evidence="9" key="2">
    <citation type="journal article" date="2020" name="Int. J. Syst. Evol. Microbiol.">
        <title>Genomic insights into a novel species Rhodoferax aquaticus sp. nov., isolated from freshwater.</title>
        <authorList>
            <person name="Li T."/>
            <person name="Zhuo Y."/>
            <person name="Jin C.Z."/>
            <person name="Wu X."/>
            <person name="Ko S.R."/>
            <person name="Jin F.J."/>
            <person name="Ahn C.Y."/>
            <person name="Oh H.M."/>
            <person name="Lee H.G."/>
            <person name="Jin L."/>
        </authorList>
    </citation>
    <scope>NUCLEOTIDE SEQUENCE [LARGE SCALE GENOMIC DNA]</scope>
    <source>
        <strain evidence="9">Gr-4</strain>
    </source>
</reference>
<comment type="subcellular location">
    <subcellularLocation>
        <location evidence="1">Membrane</location>
        <topology evidence="1">Multi-pass membrane protein</topology>
    </subcellularLocation>
</comment>
<dbReference type="AlphaFoldDB" id="A0A515EKA4"/>
<sequence length="718" mass="79963">MTPQLLLFLWRERWDKPQSEQFALPYAQGKVTRWGQRIGEAAIWDLPAAPFCIWLGCSLSFALLVSADLSLNSQLVFASVVLAGAFYVRRFDGELVSNALLFLSVAMSLRYFGWRVGSTLAPDFNAHFVAGLLLCLAEFLVWMPIALRATKAATPIRIASASLPTKTADWPTVDIFILLGQDSLADIAHCAAQVKQLNWPRATLQFVDTAHRDEVQAIAQAEKGHYLVLPDGPTTAHEQINIAISANPSGENAGSLIAVFEARHCPAPTQWNNAVAWFASHGSLGLLMSPKNFLGIAPSQQASEQLNGAAATNFVMIRRETWAACNAPRAGQSDTRRPWWQQLVAHGYTSAHVATPEVAQAHGSMGDSNTADQTAHDFYVRHTSSTFKYKVHAFVDGLLEMLSFYKPLTKLIFFLLPLAYAYLGIQSVQASAELFAAFLIPHWLLSYAVHTRQTSHKRLPLMLEVREVGLSASILIRTVVLTCYTALRRLFQRLFAHYAPTEHFSKAYPMQLTKQWLLLGIYGGALFFMLKEPSFAGLSIQSAVPIFLAWTSYRFLLCIGAIAVENEAEQIQRHARGLVHQDGMLRLPNGRSVICTTENFPSTQLRLRLASENRLENATAVSISVFKGYDEVSFPAHVLESDSCVLTLEIEPHALPDYLEFAQALRARGPNWTRWLPGRNADQLLPAWLSKLRSRFTNLIWHTGSRIGNFFTNLRKGK</sequence>
<dbReference type="GO" id="GO:0005886">
    <property type="term" value="C:plasma membrane"/>
    <property type="evidence" value="ECO:0007669"/>
    <property type="project" value="TreeGrafter"/>
</dbReference>
<keyword evidence="6 7" id="KW-0472">Membrane</keyword>
<dbReference type="EMBL" id="CP036282">
    <property type="protein sequence ID" value="QDL53097.1"/>
    <property type="molecule type" value="Genomic_DNA"/>
</dbReference>
<evidence type="ECO:0000256" key="5">
    <source>
        <dbReference type="ARBA" id="ARBA00022989"/>
    </source>
</evidence>
<dbReference type="InterPro" id="IPR003919">
    <property type="entry name" value="Cell_synth_A"/>
</dbReference>
<dbReference type="GO" id="GO:0016759">
    <property type="term" value="F:cellulose synthase activity"/>
    <property type="evidence" value="ECO:0007669"/>
    <property type="project" value="InterPro"/>
</dbReference>
<keyword evidence="3" id="KW-0808">Transferase</keyword>
<evidence type="ECO:0000256" key="3">
    <source>
        <dbReference type="ARBA" id="ARBA00022679"/>
    </source>
</evidence>
<dbReference type="Gene3D" id="3.90.550.10">
    <property type="entry name" value="Spore Coat Polysaccharide Biosynthesis Protein SpsA, Chain A"/>
    <property type="match status" value="1"/>
</dbReference>
<dbReference type="KEGG" id="rhg:EXZ61_02320"/>
<dbReference type="InterPro" id="IPR029044">
    <property type="entry name" value="Nucleotide-diphossugar_trans"/>
</dbReference>
<dbReference type="PANTHER" id="PTHR43867">
    <property type="entry name" value="CELLULOSE SYNTHASE CATALYTIC SUBUNIT A [UDP-FORMING]"/>
    <property type="match status" value="1"/>
</dbReference>
<feature type="transmembrane region" description="Helical" evidence="7">
    <location>
        <begin position="95"/>
        <end position="114"/>
    </location>
</feature>
<keyword evidence="4 7" id="KW-0812">Transmembrane</keyword>
<evidence type="ECO:0000313" key="9">
    <source>
        <dbReference type="Proteomes" id="UP000317365"/>
    </source>
</evidence>
<dbReference type="PANTHER" id="PTHR43867:SF2">
    <property type="entry name" value="CELLULOSE SYNTHASE CATALYTIC SUBUNIT A [UDP-FORMING]"/>
    <property type="match status" value="1"/>
</dbReference>
<evidence type="ECO:0000256" key="4">
    <source>
        <dbReference type="ARBA" id="ARBA00022692"/>
    </source>
</evidence>
<dbReference type="PRINTS" id="PR01439">
    <property type="entry name" value="CELLSNTHASEA"/>
</dbReference>
<evidence type="ECO:0000256" key="7">
    <source>
        <dbReference type="SAM" id="Phobius"/>
    </source>
</evidence>
<keyword evidence="2" id="KW-0328">Glycosyltransferase</keyword>
<dbReference type="InterPro" id="IPR050321">
    <property type="entry name" value="Glycosyltr_2/OpgH_subfam"/>
</dbReference>
<evidence type="ECO:0000313" key="8">
    <source>
        <dbReference type="EMBL" id="QDL53097.1"/>
    </source>
</evidence>
<organism evidence="8 9">
    <name type="scientific">Rhodoferax aquaticus</name>
    <dbReference type="NCBI Taxonomy" id="2527691"/>
    <lineage>
        <taxon>Bacteria</taxon>
        <taxon>Pseudomonadati</taxon>
        <taxon>Pseudomonadota</taxon>
        <taxon>Betaproteobacteria</taxon>
        <taxon>Burkholderiales</taxon>
        <taxon>Comamonadaceae</taxon>
        <taxon>Rhodoferax</taxon>
    </lineage>
</organism>
<feature type="transmembrane region" description="Helical" evidence="7">
    <location>
        <begin position="126"/>
        <end position="147"/>
    </location>
</feature>
<gene>
    <name evidence="8" type="ORF">EXZ61_02320</name>
</gene>
<evidence type="ECO:0000256" key="2">
    <source>
        <dbReference type="ARBA" id="ARBA00022676"/>
    </source>
</evidence>
<keyword evidence="9" id="KW-1185">Reference proteome</keyword>
<evidence type="ECO:0000256" key="1">
    <source>
        <dbReference type="ARBA" id="ARBA00004141"/>
    </source>
</evidence>
<accession>A0A515EKA4</accession>